<dbReference type="EMBL" id="VSWC01000080">
    <property type="protein sequence ID" value="KAA1092827.1"/>
    <property type="molecule type" value="Genomic_DNA"/>
</dbReference>
<evidence type="ECO:0000313" key="3">
    <source>
        <dbReference type="Proteomes" id="UP000324748"/>
    </source>
</evidence>
<comment type="caution">
    <text evidence="1">The sequence shown here is derived from an EMBL/GenBank/DDBJ whole genome shotgun (WGS) entry which is preliminary data.</text>
</comment>
<name>A0A5B0MMK0_PUCGR</name>
<evidence type="ECO:0000313" key="2">
    <source>
        <dbReference type="EMBL" id="KAA1092827.1"/>
    </source>
</evidence>
<gene>
    <name evidence="2" type="ORF">PGT21_015422</name>
    <name evidence="1" type="ORF">PGTUg99_003867</name>
</gene>
<dbReference type="EMBL" id="VDEP01000451">
    <property type="protein sequence ID" value="KAA1077219.1"/>
    <property type="molecule type" value="Genomic_DNA"/>
</dbReference>
<evidence type="ECO:0000313" key="1">
    <source>
        <dbReference type="EMBL" id="KAA1077219.1"/>
    </source>
</evidence>
<evidence type="ECO:0000313" key="4">
    <source>
        <dbReference type="Proteomes" id="UP000325313"/>
    </source>
</evidence>
<accession>A0A5B0MMK0</accession>
<dbReference type="OrthoDB" id="2499263at2759"/>
<dbReference type="Proteomes" id="UP000325313">
    <property type="component" value="Unassembled WGS sequence"/>
</dbReference>
<keyword evidence="3" id="KW-1185">Reference proteome</keyword>
<dbReference type="AlphaFoldDB" id="A0A5B0MMK0"/>
<protein>
    <submittedName>
        <fullName evidence="1">Uncharacterized protein</fullName>
    </submittedName>
</protein>
<dbReference type="Proteomes" id="UP000324748">
    <property type="component" value="Unassembled WGS sequence"/>
</dbReference>
<sequence length="434" mass="50801">MKIIKSKIERLEKLFKEELVPLVRKKDEETFWRLFEHVTFEHDPLDHESGRVLSRLKESLQSLYIDPPTTRSAQEFPETQFHFVQKSLQALNLLNEKELIPHAPSVITSFFNSNRVVKVVGKYLVQVFGPEGYPDFQRLVSFKPDFQFLKTDLTTSSMHWWLNLLDLPTEGRILHRSMQILFAKMVPTDDVEEDGIRLYKWEGFLQESYIKRFHWKGLSSRPCVEARRSLISDLKDIITQALVTNDPREFLASFWMVRFVMTYSVMDDLSKILAAWSKDFMIQYRLTEAVLEMHEFLNRSYRRQSSFSSEAQIFSSLQHEKHRANFSSLVPTDPQDLKKFKQIQARCGKLLETLDANNQSKDRVGINSLLKSTLNLDSQLLLNGWLQPVNVQLTITKSTKSSVDSFDKRLSNTKPSFRRKIINDIFKPEKKKAI</sequence>
<reference evidence="3 4" key="1">
    <citation type="submission" date="2019-05" db="EMBL/GenBank/DDBJ databases">
        <title>Emergence of the Ug99 lineage of the wheat stem rust pathogen through somatic hybridization.</title>
        <authorList>
            <person name="Li F."/>
            <person name="Upadhyaya N.M."/>
            <person name="Sperschneider J."/>
            <person name="Matny O."/>
            <person name="Nguyen-Phuc H."/>
            <person name="Mago R."/>
            <person name="Raley C."/>
            <person name="Miller M.E."/>
            <person name="Silverstein K.A.T."/>
            <person name="Henningsen E."/>
            <person name="Hirsch C.D."/>
            <person name="Visser B."/>
            <person name="Pretorius Z.A."/>
            <person name="Steffenson B.J."/>
            <person name="Schwessinger B."/>
            <person name="Dodds P.N."/>
            <person name="Figueroa M."/>
        </authorList>
    </citation>
    <scope>NUCLEOTIDE SEQUENCE [LARGE SCALE GENOMIC DNA]</scope>
    <source>
        <strain evidence="2">21-0</strain>
        <strain evidence="1 4">Ug99</strain>
    </source>
</reference>
<proteinExistence type="predicted"/>
<organism evidence="1 4">
    <name type="scientific">Puccinia graminis f. sp. tritici</name>
    <dbReference type="NCBI Taxonomy" id="56615"/>
    <lineage>
        <taxon>Eukaryota</taxon>
        <taxon>Fungi</taxon>
        <taxon>Dikarya</taxon>
        <taxon>Basidiomycota</taxon>
        <taxon>Pucciniomycotina</taxon>
        <taxon>Pucciniomycetes</taxon>
        <taxon>Pucciniales</taxon>
        <taxon>Pucciniaceae</taxon>
        <taxon>Puccinia</taxon>
    </lineage>
</organism>